<comment type="caution">
    <text evidence="11">The sequence shown here is derived from an EMBL/GenBank/DDBJ whole genome shotgun (WGS) entry which is preliminary data.</text>
</comment>
<evidence type="ECO:0000313" key="11">
    <source>
        <dbReference type="EMBL" id="HEC06896.1"/>
    </source>
</evidence>
<evidence type="ECO:0000256" key="6">
    <source>
        <dbReference type="ARBA" id="ARBA00023235"/>
    </source>
</evidence>
<dbReference type="SUPFAM" id="SSF54534">
    <property type="entry name" value="FKBP-like"/>
    <property type="match status" value="1"/>
</dbReference>
<dbReference type="Pfam" id="PF13616">
    <property type="entry name" value="Rotamase_3"/>
    <property type="match status" value="1"/>
</dbReference>
<dbReference type="PANTHER" id="PTHR47245:SF1">
    <property type="entry name" value="FOLDASE PROTEIN PRSA"/>
    <property type="match status" value="1"/>
</dbReference>
<evidence type="ECO:0000256" key="9">
    <source>
        <dbReference type="SAM" id="SignalP"/>
    </source>
</evidence>
<evidence type="ECO:0000256" key="8">
    <source>
        <dbReference type="SAM" id="MobiDB-lite"/>
    </source>
</evidence>
<dbReference type="InterPro" id="IPR050245">
    <property type="entry name" value="PrsA_foldase"/>
</dbReference>
<gene>
    <name evidence="11" type="ORF">ENJ12_08600</name>
</gene>
<feature type="signal peptide" evidence="9">
    <location>
        <begin position="1"/>
        <end position="28"/>
    </location>
</feature>
<evidence type="ECO:0000256" key="2">
    <source>
        <dbReference type="ARBA" id="ARBA00007656"/>
    </source>
</evidence>
<proteinExistence type="inferred from homology"/>
<feature type="chain" id="PRO_5032577262" description="peptidylprolyl isomerase" evidence="9">
    <location>
        <begin position="29"/>
        <end position="299"/>
    </location>
</feature>
<evidence type="ECO:0000256" key="3">
    <source>
        <dbReference type="ARBA" id="ARBA00013194"/>
    </source>
</evidence>
<protein>
    <recommendedName>
        <fullName evidence="3">peptidylprolyl isomerase</fullName>
        <ecNumber evidence="3">5.2.1.8</ecNumber>
    </recommendedName>
</protein>
<comment type="catalytic activity">
    <reaction evidence="1">
        <text>[protein]-peptidylproline (omega=180) = [protein]-peptidylproline (omega=0)</text>
        <dbReference type="Rhea" id="RHEA:16237"/>
        <dbReference type="Rhea" id="RHEA-COMP:10747"/>
        <dbReference type="Rhea" id="RHEA-COMP:10748"/>
        <dbReference type="ChEBI" id="CHEBI:83833"/>
        <dbReference type="ChEBI" id="CHEBI:83834"/>
        <dbReference type="EC" id="5.2.1.8"/>
    </reaction>
</comment>
<organism evidence="11">
    <name type="scientific">Thiolapillus brandeum</name>
    <dbReference type="NCBI Taxonomy" id="1076588"/>
    <lineage>
        <taxon>Bacteria</taxon>
        <taxon>Pseudomonadati</taxon>
        <taxon>Pseudomonadota</taxon>
        <taxon>Gammaproteobacteria</taxon>
        <taxon>Chromatiales</taxon>
        <taxon>Sedimenticolaceae</taxon>
        <taxon>Thiolapillus</taxon>
    </lineage>
</organism>
<evidence type="ECO:0000259" key="10">
    <source>
        <dbReference type="PROSITE" id="PS50198"/>
    </source>
</evidence>
<dbReference type="Gene3D" id="1.10.8.1040">
    <property type="match status" value="1"/>
</dbReference>
<name>A0A831RTQ7_9GAMM</name>
<sequence length="299" mass="32531">MNKFTHSKLKTLAASLLLAGALQSGAQAEDSKAGQTPAPKATGPQTLVTINGQAVTDIEVLAFNALQGGQNKLDSQQAQVQLLNQLVNTTLLAQEAQKNGLDKLPQVAAALKMADVQVLAEAEVNTYFEKHPVTDAEIKEAYDKKFTPENLQEYKVRHILVKEEKEANDIIDALAKGEDFVELAKKHSLDSSKDAGGELGWVGRNQVVKPFGDAMSGLKKGEHSSKPVKTQFGWHVIDVEDIRTQEPPPLDQVKDQFKLQIQQQKLAQMVSELRNNAKVEVAGAEQPTAAPDAKPDTKK</sequence>
<keyword evidence="6 7" id="KW-0413">Isomerase</keyword>
<dbReference type="InterPro" id="IPR027304">
    <property type="entry name" value="Trigger_fact/SurA_dom_sf"/>
</dbReference>
<dbReference type="EMBL" id="DRLF01000299">
    <property type="protein sequence ID" value="HEC06896.1"/>
    <property type="molecule type" value="Genomic_DNA"/>
</dbReference>
<dbReference type="SUPFAM" id="SSF109998">
    <property type="entry name" value="Triger factor/SurA peptide-binding domain-like"/>
    <property type="match status" value="1"/>
</dbReference>
<dbReference type="AlphaFoldDB" id="A0A831RTQ7"/>
<accession>A0A831RTQ7</accession>
<evidence type="ECO:0000256" key="5">
    <source>
        <dbReference type="ARBA" id="ARBA00023110"/>
    </source>
</evidence>
<dbReference type="Gene3D" id="3.10.50.40">
    <property type="match status" value="1"/>
</dbReference>
<feature type="region of interest" description="Disordered" evidence="8">
    <location>
        <begin position="280"/>
        <end position="299"/>
    </location>
</feature>
<evidence type="ECO:0000256" key="7">
    <source>
        <dbReference type="PROSITE-ProRule" id="PRU00278"/>
    </source>
</evidence>
<keyword evidence="5 7" id="KW-0697">Rotamase</keyword>
<evidence type="ECO:0000256" key="4">
    <source>
        <dbReference type="ARBA" id="ARBA00022729"/>
    </source>
</evidence>
<dbReference type="Proteomes" id="UP000886339">
    <property type="component" value="Unassembled WGS sequence"/>
</dbReference>
<dbReference type="PANTHER" id="PTHR47245">
    <property type="entry name" value="PEPTIDYLPROLYL ISOMERASE"/>
    <property type="match status" value="1"/>
</dbReference>
<reference evidence="11" key="1">
    <citation type="journal article" date="2020" name="mSystems">
        <title>Genome- and Community-Level Interaction Insights into Carbon Utilization and Element Cycling Functions of Hydrothermarchaeota in Hydrothermal Sediment.</title>
        <authorList>
            <person name="Zhou Z."/>
            <person name="Liu Y."/>
            <person name="Xu W."/>
            <person name="Pan J."/>
            <person name="Luo Z.H."/>
            <person name="Li M."/>
        </authorList>
    </citation>
    <scope>NUCLEOTIDE SEQUENCE [LARGE SCALE GENOMIC DNA]</scope>
    <source>
        <strain evidence="11">HyVt-458</strain>
    </source>
</reference>
<evidence type="ECO:0000256" key="1">
    <source>
        <dbReference type="ARBA" id="ARBA00000971"/>
    </source>
</evidence>
<dbReference type="PROSITE" id="PS50198">
    <property type="entry name" value="PPIC_PPIASE_2"/>
    <property type="match status" value="1"/>
</dbReference>
<dbReference type="InterPro" id="IPR046357">
    <property type="entry name" value="PPIase_dom_sf"/>
</dbReference>
<dbReference type="InterPro" id="IPR000297">
    <property type="entry name" value="PPIase_PpiC"/>
</dbReference>
<comment type="similarity">
    <text evidence="2">Belongs to the PpiC/parvulin rotamase family.</text>
</comment>
<dbReference type="EC" id="5.2.1.8" evidence="3"/>
<dbReference type="GO" id="GO:0003755">
    <property type="term" value="F:peptidyl-prolyl cis-trans isomerase activity"/>
    <property type="evidence" value="ECO:0007669"/>
    <property type="project" value="UniProtKB-KW"/>
</dbReference>
<feature type="domain" description="PpiC" evidence="10">
    <location>
        <begin position="151"/>
        <end position="241"/>
    </location>
</feature>
<keyword evidence="4 9" id="KW-0732">Signal</keyword>